<dbReference type="OrthoDB" id="2186602at2759"/>
<evidence type="ECO:0000259" key="5">
    <source>
        <dbReference type="Pfam" id="PF05179"/>
    </source>
</evidence>
<dbReference type="PANTHER" id="PTHR12466">
    <property type="entry name" value="CDC73 DOMAIN PROTEIN"/>
    <property type="match status" value="1"/>
</dbReference>
<evidence type="ECO:0000313" key="6">
    <source>
        <dbReference type="EMBL" id="KAF2019479.1"/>
    </source>
</evidence>
<comment type="subcellular location">
    <subcellularLocation>
        <location evidence="1">Nucleus</location>
    </subcellularLocation>
</comment>
<evidence type="ECO:0000256" key="2">
    <source>
        <dbReference type="ARBA" id="ARBA00010427"/>
    </source>
</evidence>
<sequence length="419" mass="45722">MATQVELEDPLYNLRLSIAKNEEPTLSSSPNPTSAADTVIDLALATHITFSNAKTFDLTTETRFAPGDAPVTLRSVFFAWKNKDASITDYVAAVQTLNEELPSGAGGSVQNLNFAQKIELIAWLSGDTESSENLKPLDNAAATADATKSAAIASGKTGGVKVEQGLAGSKVADARLMIIYDGERKTGDHNSILRGTKATDFSTYRKFAAQFLRSRSNPNGPLAVPHPHPSPLVSNLQKKPKRREEPIILLSPSASSLLRMSNIKSFLNDGVFIPPNTTDTTSANLLNLNRVLPSISSSPLRFILVDSTANFKPPYWSRVAAIFTTGQTWQFKSYKYPNPAELFAHYPGVHVGWQGEEPPENIQAWGRGVLSVKVDKWTGGSAGRWRDREIVETIWSRIEEGMRRNGWTRDGPGLAGNTR</sequence>
<dbReference type="EMBL" id="ML978067">
    <property type="protein sequence ID" value="KAF2019479.1"/>
    <property type="molecule type" value="Genomic_DNA"/>
</dbReference>
<dbReference type="AlphaFoldDB" id="A0A6A5Y2K3"/>
<protein>
    <submittedName>
        <fullName evidence="6">CDC73-domain-containing protein</fullName>
    </submittedName>
</protein>
<accession>A0A6A5Y2K3</accession>
<comment type="similarity">
    <text evidence="2">Belongs to the CDC73 family.</text>
</comment>
<keyword evidence="7" id="KW-1185">Reference proteome</keyword>
<dbReference type="InterPro" id="IPR031336">
    <property type="entry name" value="CDC73_C"/>
</dbReference>
<dbReference type="GeneID" id="54284529"/>
<name>A0A6A5Y2K3_9PLEO</name>
<dbReference type="GO" id="GO:0006368">
    <property type="term" value="P:transcription elongation by RNA polymerase II"/>
    <property type="evidence" value="ECO:0007669"/>
    <property type="project" value="InterPro"/>
</dbReference>
<dbReference type="GO" id="GO:0000993">
    <property type="term" value="F:RNA polymerase II complex binding"/>
    <property type="evidence" value="ECO:0007669"/>
    <property type="project" value="TreeGrafter"/>
</dbReference>
<dbReference type="GO" id="GO:0016593">
    <property type="term" value="C:Cdc73/Paf1 complex"/>
    <property type="evidence" value="ECO:0007669"/>
    <property type="project" value="InterPro"/>
</dbReference>
<keyword evidence="4" id="KW-0539">Nucleus</keyword>
<dbReference type="GO" id="GO:0032968">
    <property type="term" value="P:positive regulation of transcription elongation by RNA polymerase II"/>
    <property type="evidence" value="ECO:0007669"/>
    <property type="project" value="TreeGrafter"/>
</dbReference>
<evidence type="ECO:0000256" key="4">
    <source>
        <dbReference type="ARBA" id="ARBA00023242"/>
    </source>
</evidence>
<evidence type="ECO:0000313" key="7">
    <source>
        <dbReference type="Proteomes" id="UP000799778"/>
    </source>
</evidence>
<dbReference type="Proteomes" id="UP000799778">
    <property type="component" value="Unassembled WGS sequence"/>
</dbReference>
<gene>
    <name evidence="6" type="ORF">BU24DRAFT_419091</name>
</gene>
<evidence type="ECO:0000256" key="3">
    <source>
        <dbReference type="ARBA" id="ARBA00023163"/>
    </source>
</evidence>
<dbReference type="Pfam" id="PF05179">
    <property type="entry name" value="CDC73_C"/>
    <property type="match status" value="1"/>
</dbReference>
<organism evidence="6 7">
    <name type="scientific">Aaosphaeria arxii CBS 175.79</name>
    <dbReference type="NCBI Taxonomy" id="1450172"/>
    <lineage>
        <taxon>Eukaryota</taxon>
        <taxon>Fungi</taxon>
        <taxon>Dikarya</taxon>
        <taxon>Ascomycota</taxon>
        <taxon>Pezizomycotina</taxon>
        <taxon>Dothideomycetes</taxon>
        <taxon>Pleosporomycetidae</taxon>
        <taxon>Pleosporales</taxon>
        <taxon>Pleosporales incertae sedis</taxon>
        <taxon>Aaosphaeria</taxon>
    </lineage>
</organism>
<keyword evidence="3" id="KW-0804">Transcription</keyword>
<dbReference type="InterPro" id="IPR007852">
    <property type="entry name" value="Cdc73/Parafibromin"/>
</dbReference>
<dbReference type="PANTHER" id="PTHR12466:SF8">
    <property type="entry name" value="PARAFIBROMIN"/>
    <property type="match status" value="1"/>
</dbReference>
<dbReference type="FunFam" id="3.40.50.11990:FF:000003">
    <property type="entry name" value="Pol II transcription elongation factor subunit Cdc73"/>
    <property type="match status" value="1"/>
</dbReference>
<proteinExistence type="inferred from homology"/>
<evidence type="ECO:0000256" key="1">
    <source>
        <dbReference type="ARBA" id="ARBA00004123"/>
    </source>
</evidence>
<feature type="domain" description="Cell division control protein 73 C-terminal" evidence="5">
    <location>
        <begin position="243"/>
        <end position="400"/>
    </location>
</feature>
<dbReference type="Gene3D" id="3.40.50.11990">
    <property type="entry name" value="RNA polymerase II accessory factor, Cdc73 C-terminal domain"/>
    <property type="match status" value="1"/>
</dbReference>
<dbReference type="RefSeq" id="XP_033387818.1">
    <property type="nucleotide sequence ID" value="XM_033527132.1"/>
</dbReference>
<reference evidence="6" key="1">
    <citation type="journal article" date="2020" name="Stud. Mycol.">
        <title>101 Dothideomycetes genomes: a test case for predicting lifestyles and emergence of pathogens.</title>
        <authorList>
            <person name="Haridas S."/>
            <person name="Albert R."/>
            <person name="Binder M."/>
            <person name="Bloem J."/>
            <person name="Labutti K."/>
            <person name="Salamov A."/>
            <person name="Andreopoulos B."/>
            <person name="Baker S."/>
            <person name="Barry K."/>
            <person name="Bills G."/>
            <person name="Bluhm B."/>
            <person name="Cannon C."/>
            <person name="Castanera R."/>
            <person name="Culley D."/>
            <person name="Daum C."/>
            <person name="Ezra D."/>
            <person name="Gonzalez J."/>
            <person name="Henrissat B."/>
            <person name="Kuo A."/>
            <person name="Liang C."/>
            <person name="Lipzen A."/>
            <person name="Lutzoni F."/>
            <person name="Magnuson J."/>
            <person name="Mondo S."/>
            <person name="Nolan M."/>
            <person name="Ohm R."/>
            <person name="Pangilinan J."/>
            <person name="Park H.-J."/>
            <person name="Ramirez L."/>
            <person name="Alfaro M."/>
            <person name="Sun H."/>
            <person name="Tritt A."/>
            <person name="Yoshinaga Y."/>
            <person name="Zwiers L.-H."/>
            <person name="Turgeon B."/>
            <person name="Goodwin S."/>
            <person name="Spatafora J."/>
            <person name="Crous P."/>
            <person name="Grigoriev I."/>
        </authorList>
    </citation>
    <scope>NUCLEOTIDE SEQUENCE</scope>
    <source>
        <strain evidence="6">CBS 175.79</strain>
    </source>
</reference>
<dbReference type="InterPro" id="IPR038103">
    <property type="entry name" value="CDC73_C_sf"/>
</dbReference>